<dbReference type="Gene3D" id="3.40.50.2000">
    <property type="entry name" value="Glycogen Phosphorylase B"/>
    <property type="match status" value="1"/>
</dbReference>
<dbReference type="AlphaFoldDB" id="A0A931AZM1"/>
<reference evidence="1" key="1">
    <citation type="submission" date="2020-09" db="EMBL/GenBank/DDBJ databases">
        <title>Genomic insights into the novelty and pathogenicity of a unique biofilm-forming Enterococcus sp. bacteria (Enterococcus lacertideformus) identified in reptiles.</title>
        <authorList>
            <person name="Agius J.E."/>
            <person name="Phalen D.N."/>
            <person name="Rose K."/>
            <person name="Eden J.-S."/>
        </authorList>
    </citation>
    <scope>NUCLEOTIDE SEQUENCE</scope>
    <source>
        <strain evidence="1">PHRS 0518</strain>
    </source>
</reference>
<evidence type="ECO:0000313" key="1">
    <source>
        <dbReference type="EMBL" id="MBF8807725.1"/>
    </source>
</evidence>
<sequence>MKTGIVFIGDVIFSPFMKLYTDILDEHAEDYDVLFWKRNDEKETFPKNYLFFEYNSRLNKNKLLKITDFYQYQKWLKKTIKMNKYDKLIILTTVPGLLLHKELLTLYKGKYIYDIRDYTYENFSLYKSLVNKVIDGSYFTCISSPGFKEFLPERPYVLAHNMQLEELKNQSDFRKKVHGPLNLVWIGAVRYYEQQIDIINHLTNSSKINLIYHGIGEDYGRLSEYVKANQIANVTFTGKYVNKEKSKLLADADILLNSYKLANHQKVKHAISNKYYDGLIYGIPQLVENDSYKQKEVDKRKLGVVIDPKDPQLEEKLLAYYFAIDEELFNKNKQEALAEIEKDQLNYIKKINDFVEMPID</sequence>
<evidence type="ECO:0000313" key="2">
    <source>
        <dbReference type="Proteomes" id="UP000637757"/>
    </source>
</evidence>
<gene>
    <name evidence="1" type="ORF">IC227_04235</name>
</gene>
<proteinExistence type="predicted"/>
<keyword evidence="2" id="KW-1185">Reference proteome</keyword>
<organism evidence="1 2">
    <name type="scientific">Enterococcus lacertideformus</name>
    <dbReference type="NCBI Taxonomy" id="2771493"/>
    <lineage>
        <taxon>Bacteria</taxon>
        <taxon>Bacillati</taxon>
        <taxon>Bacillota</taxon>
        <taxon>Bacilli</taxon>
        <taxon>Lactobacillales</taxon>
        <taxon>Enterococcaceae</taxon>
        <taxon>Enterococcus</taxon>
    </lineage>
</organism>
<dbReference type="SUPFAM" id="SSF53756">
    <property type="entry name" value="UDP-Glycosyltransferase/glycogen phosphorylase"/>
    <property type="match status" value="1"/>
</dbReference>
<dbReference type="EMBL" id="JADAKE010000013">
    <property type="protein sequence ID" value="MBF8807725.1"/>
    <property type="molecule type" value="Genomic_DNA"/>
</dbReference>
<protein>
    <recommendedName>
        <fullName evidence="3">Glycosyltransferase</fullName>
    </recommendedName>
</protein>
<dbReference type="Proteomes" id="UP000637757">
    <property type="component" value="Unassembled WGS sequence"/>
</dbReference>
<evidence type="ECO:0008006" key="3">
    <source>
        <dbReference type="Google" id="ProtNLM"/>
    </source>
</evidence>
<comment type="caution">
    <text evidence="1">The sequence shown here is derived from an EMBL/GenBank/DDBJ whole genome shotgun (WGS) entry which is preliminary data.</text>
</comment>
<name>A0A931AZM1_9ENTE</name>
<accession>A0A931AZM1</accession>